<reference evidence="1 2" key="1">
    <citation type="submission" date="2016-12" db="EMBL/GenBank/DDBJ databases">
        <title>Thioflexothrix psekupsii D3 genome sequencing and assembly.</title>
        <authorList>
            <person name="Fomenkov A."/>
            <person name="Vincze T."/>
            <person name="Grabovich M."/>
            <person name="Anton B.P."/>
            <person name="Dubinina G."/>
            <person name="Orlova M."/>
            <person name="Belousova E."/>
            <person name="Roberts R.J."/>
        </authorList>
    </citation>
    <scope>NUCLEOTIDE SEQUENCE [LARGE SCALE GENOMIC DNA]</scope>
    <source>
        <strain evidence="1">D3</strain>
    </source>
</reference>
<evidence type="ECO:0000313" key="2">
    <source>
        <dbReference type="Proteomes" id="UP000194798"/>
    </source>
</evidence>
<sequence length="270" mass="30220">MAETQEITVCTGSKEGAYYPAVEHIRQHAEPELIVTALETKGSVDNLKGLEDQICQAAIIQADAYFLAQTQMIELSVERTAELYDEYVHLICNRQAGIDQINDLKENSQNNTLLIGTKGSGAALTWEAFVALDSDYGRIPTLPFGGERALTQLIEGQNSQCMLIISGLRSKMMREIDQHGDILKLVHVSNSNFKDKKDGRGDSIYRFQKIPSGTYEQLQRRFFGGIETIIVSAVLVTNRHWIDQNPLAYQQFAKAVLAARPYILEMMATF</sequence>
<accession>A0A251XAR8</accession>
<dbReference type="Pfam" id="PF16868">
    <property type="entry name" value="NMT1_3"/>
    <property type="match status" value="1"/>
</dbReference>
<dbReference type="Proteomes" id="UP000194798">
    <property type="component" value="Unassembled WGS sequence"/>
</dbReference>
<proteinExistence type="predicted"/>
<protein>
    <submittedName>
        <fullName evidence="1">Uncharacterized protein</fullName>
    </submittedName>
</protein>
<dbReference type="AlphaFoldDB" id="A0A251XAR8"/>
<dbReference type="PANTHER" id="PTHR42941">
    <property type="entry name" value="SLL1037 PROTEIN"/>
    <property type="match status" value="1"/>
</dbReference>
<evidence type="ECO:0000313" key="1">
    <source>
        <dbReference type="EMBL" id="OUD15398.1"/>
    </source>
</evidence>
<organism evidence="1 2">
    <name type="scientific">Thioflexithrix psekupsensis</name>
    <dbReference type="NCBI Taxonomy" id="1570016"/>
    <lineage>
        <taxon>Bacteria</taxon>
        <taxon>Pseudomonadati</taxon>
        <taxon>Pseudomonadota</taxon>
        <taxon>Gammaproteobacteria</taxon>
        <taxon>Thiotrichales</taxon>
        <taxon>Thioflexithrix</taxon>
    </lineage>
</organism>
<gene>
    <name evidence="1" type="ORF">TPSD3_02395</name>
</gene>
<comment type="caution">
    <text evidence="1">The sequence shown here is derived from an EMBL/GenBank/DDBJ whole genome shotgun (WGS) entry which is preliminary data.</text>
</comment>
<dbReference type="Gene3D" id="3.40.190.10">
    <property type="entry name" value="Periplasmic binding protein-like II"/>
    <property type="match status" value="2"/>
</dbReference>
<dbReference type="SUPFAM" id="SSF53850">
    <property type="entry name" value="Periplasmic binding protein-like II"/>
    <property type="match status" value="1"/>
</dbReference>
<dbReference type="EMBL" id="MSLT01000006">
    <property type="protein sequence ID" value="OUD15398.1"/>
    <property type="molecule type" value="Genomic_DNA"/>
</dbReference>
<dbReference type="PANTHER" id="PTHR42941:SF1">
    <property type="entry name" value="SLL1037 PROTEIN"/>
    <property type="match status" value="1"/>
</dbReference>
<name>A0A251XAR8_9GAMM</name>
<keyword evidence="2" id="KW-1185">Reference proteome</keyword>
<dbReference type="InterPro" id="IPR011852">
    <property type="entry name" value="TRAP_TAXI"/>
</dbReference>